<dbReference type="PROSITE" id="PS50878">
    <property type="entry name" value="RT_POL"/>
    <property type="match status" value="1"/>
</dbReference>
<evidence type="ECO:0000259" key="1">
    <source>
        <dbReference type="PROSITE" id="PS50878"/>
    </source>
</evidence>
<evidence type="ECO:0000313" key="2">
    <source>
        <dbReference type="EMBL" id="KAJ3652429.1"/>
    </source>
</evidence>
<dbReference type="AlphaFoldDB" id="A0AA38IC82"/>
<dbReference type="EMBL" id="JALNTZ010000005">
    <property type="protein sequence ID" value="KAJ3652429.1"/>
    <property type="molecule type" value="Genomic_DNA"/>
</dbReference>
<sequence length="146" mass="16861">MNWLDSGESTDVVYMDFSKTFDRAPLRHLLLKRNHFVVRENLLRWIEAFLSNRSFSVNAGDVLSMQKRALSGVPQRVELRPLLFVIYTSDIKYSLKAPFVMYADDLKIYNKSCNFTVMQNELDVVANWLCSCLLPINSAKASMIIM</sequence>
<gene>
    <name evidence="2" type="ORF">Zmor_018394</name>
</gene>
<dbReference type="Pfam" id="PF00078">
    <property type="entry name" value="RVT_1"/>
    <property type="match status" value="1"/>
</dbReference>
<proteinExistence type="predicted"/>
<name>A0AA38IC82_9CUCU</name>
<organism evidence="2 3">
    <name type="scientific">Zophobas morio</name>
    <dbReference type="NCBI Taxonomy" id="2755281"/>
    <lineage>
        <taxon>Eukaryota</taxon>
        <taxon>Metazoa</taxon>
        <taxon>Ecdysozoa</taxon>
        <taxon>Arthropoda</taxon>
        <taxon>Hexapoda</taxon>
        <taxon>Insecta</taxon>
        <taxon>Pterygota</taxon>
        <taxon>Neoptera</taxon>
        <taxon>Endopterygota</taxon>
        <taxon>Coleoptera</taxon>
        <taxon>Polyphaga</taxon>
        <taxon>Cucujiformia</taxon>
        <taxon>Tenebrionidae</taxon>
        <taxon>Zophobas</taxon>
    </lineage>
</organism>
<dbReference type="InterPro" id="IPR000477">
    <property type="entry name" value="RT_dom"/>
</dbReference>
<accession>A0AA38IC82</accession>
<comment type="caution">
    <text evidence="2">The sequence shown here is derived from an EMBL/GenBank/DDBJ whole genome shotgun (WGS) entry which is preliminary data.</text>
</comment>
<dbReference type="Proteomes" id="UP001168821">
    <property type="component" value="Unassembled WGS sequence"/>
</dbReference>
<feature type="domain" description="Reverse transcriptase" evidence="1">
    <location>
        <begin position="1"/>
        <end position="146"/>
    </location>
</feature>
<evidence type="ECO:0000313" key="3">
    <source>
        <dbReference type="Proteomes" id="UP001168821"/>
    </source>
</evidence>
<dbReference type="PANTHER" id="PTHR33332">
    <property type="entry name" value="REVERSE TRANSCRIPTASE DOMAIN-CONTAINING PROTEIN"/>
    <property type="match status" value="1"/>
</dbReference>
<reference evidence="2" key="1">
    <citation type="journal article" date="2023" name="G3 (Bethesda)">
        <title>Whole genome assemblies of Zophobas morio and Tenebrio molitor.</title>
        <authorList>
            <person name="Kaur S."/>
            <person name="Stinson S.A."/>
            <person name="diCenzo G.C."/>
        </authorList>
    </citation>
    <scope>NUCLEOTIDE SEQUENCE</scope>
    <source>
        <strain evidence="2">QUZm001</strain>
    </source>
</reference>
<protein>
    <recommendedName>
        <fullName evidence="1">Reverse transcriptase domain-containing protein</fullName>
    </recommendedName>
</protein>
<keyword evidence="3" id="KW-1185">Reference proteome</keyword>